<organism evidence="9">
    <name type="scientific">Thrips palmi</name>
    <name type="common">Melon thrips</name>
    <dbReference type="NCBI Taxonomy" id="161013"/>
    <lineage>
        <taxon>Eukaryota</taxon>
        <taxon>Metazoa</taxon>
        <taxon>Ecdysozoa</taxon>
        <taxon>Arthropoda</taxon>
        <taxon>Hexapoda</taxon>
        <taxon>Insecta</taxon>
        <taxon>Pterygota</taxon>
        <taxon>Neoptera</taxon>
        <taxon>Paraneoptera</taxon>
        <taxon>Thysanoptera</taxon>
        <taxon>Terebrantia</taxon>
        <taxon>Thripoidea</taxon>
        <taxon>Thripidae</taxon>
        <taxon>Thrips</taxon>
    </lineage>
</organism>
<dbReference type="EC" id="3.2.1.17" evidence="2"/>
<dbReference type="Proteomes" id="UP000515158">
    <property type="component" value="Unplaced"/>
</dbReference>
<accession>A0A6P9AJA8</accession>
<keyword evidence="7" id="KW-0732">Signal</keyword>
<feature type="signal peptide" evidence="7">
    <location>
        <begin position="1"/>
        <end position="24"/>
    </location>
</feature>
<keyword evidence="3" id="KW-0929">Antimicrobial</keyword>
<keyword evidence="8" id="KW-1185">Reference proteome</keyword>
<dbReference type="FunCoup" id="A0A6P9AJA8">
    <property type="interactions" value="53"/>
</dbReference>
<dbReference type="SUPFAM" id="SSF53955">
    <property type="entry name" value="Lysozyme-like"/>
    <property type="match status" value="1"/>
</dbReference>
<evidence type="ECO:0000256" key="5">
    <source>
        <dbReference type="ARBA" id="ARBA00023295"/>
    </source>
</evidence>
<dbReference type="PANTHER" id="PTHR11407:SF63">
    <property type="entry name" value="LYSOZYME C"/>
    <property type="match status" value="1"/>
</dbReference>
<feature type="chain" id="PRO_5027628355" description="lysozyme" evidence="7">
    <location>
        <begin position="25"/>
        <end position="148"/>
    </location>
</feature>
<dbReference type="SMART" id="SM00263">
    <property type="entry name" value="LYZ1"/>
    <property type="match status" value="1"/>
</dbReference>
<evidence type="ECO:0000256" key="7">
    <source>
        <dbReference type="SAM" id="SignalP"/>
    </source>
</evidence>
<name>A0A6P9AJA8_THRPL</name>
<keyword evidence="5" id="KW-0326">Glycosidase</keyword>
<dbReference type="Pfam" id="PF00062">
    <property type="entry name" value="Lys"/>
    <property type="match status" value="1"/>
</dbReference>
<evidence type="ECO:0000313" key="8">
    <source>
        <dbReference type="Proteomes" id="UP000515158"/>
    </source>
</evidence>
<reference evidence="9" key="1">
    <citation type="submission" date="2025-08" db="UniProtKB">
        <authorList>
            <consortium name="RefSeq"/>
        </authorList>
    </citation>
    <scope>IDENTIFICATION</scope>
    <source>
        <tissue evidence="9">Total insect</tissue>
    </source>
</reference>
<dbReference type="KEGG" id="tpal:117653765"/>
<dbReference type="Gene3D" id="1.10.530.10">
    <property type="match status" value="1"/>
</dbReference>
<dbReference type="InParanoid" id="A0A6P9AJA8"/>
<dbReference type="InterPro" id="IPR001916">
    <property type="entry name" value="Glyco_hydro_22"/>
</dbReference>
<keyword evidence="3" id="KW-0081">Bacteriolytic enzyme</keyword>
<dbReference type="GO" id="GO:0031640">
    <property type="term" value="P:killing of cells of another organism"/>
    <property type="evidence" value="ECO:0007669"/>
    <property type="project" value="UniProtKB-KW"/>
</dbReference>
<comment type="similarity">
    <text evidence="6">Belongs to the glycosyl hydrolase 22 family.</text>
</comment>
<dbReference type="PRINTS" id="PR00135">
    <property type="entry name" value="LYZLACT"/>
</dbReference>
<dbReference type="GeneID" id="117653765"/>
<gene>
    <name evidence="9" type="primary">LOC117653765</name>
</gene>
<dbReference type="RefSeq" id="XP_034255541.1">
    <property type="nucleotide sequence ID" value="XM_034399650.1"/>
</dbReference>
<evidence type="ECO:0000256" key="3">
    <source>
        <dbReference type="ARBA" id="ARBA00022638"/>
    </source>
</evidence>
<dbReference type="PROSITE" id="PS51348">
    <property type="entry name" value="GLYCOSYL_HYDROL_F22_2"/>
    <property type="match status" value="1"/>
</dbReference>
<sequence>MTPAGLVCSSAALLVLLAAVPAHGRIYGECELARELKQNGFPVSQIPTFVCIAYHESRYDTAAVSKPNRDKSIDYGIFQINSRWWCDRGPKLGCGVACQTLLTDMDRVYKCVHAIYDETKRLKKDGFKAWTTYKYCKDPSAFAASCKL</sequence>
<dbReference type="GO" id="GO:0042742">
    <property type="term" value="P:defense response to bacterium"/>
    <property type="evidence" value="ECO:0007669"/>
    <property type="project" value="UniProtKB-KW"/>
</dbReference>
<dbReference type="InterPro" id="IPR023346">
    <property type="entry name" value="Lysozyme-like_dom_sf"/>
</dbReference>
<evidence type="ECO:0000313" key="9">
    <source>
        <dbReference type="RefSeq" id="XP_034255541.1"/>
    </source>
</evidence>
<dbReference type="CDD" id="cd16899">
    <property type="entry name" value="LYZ_C_invert"/>
    <property type="match status" value="1"/>
</dbReference>
<dbReference type="AlphaFoldDB" id="A0A6P9AJA8"/>
<evidence type="ECO:0000256" key="1">
    <source>
        <dbReference type="ARBA" id="ARBA00000632"/>
    </source>
</evidence>
<dbReference type="PANTHER" id="PTHR11407">
    <property type="entry name" value="LYSOZYME C"/>
    <property type="match status" value="1"/>
</dbReference>
<evidence type="ECO:0000256" key="4">
    <source>
        <dbReference type="ARBA" id="ARBA00023157"/>
    </source>
</evidence>
<evidence type="ECO:0000256" key="6">
    <source>
        <dbReference type="RuleBase" id="RU004440"/>
    </source>
</evidence>
<keyword evidence="4" id="KW-1015">Disulfide bond</keyword>
<evidence type="ECO:0000256" key="2">
    <source>
        <dbReference type="ARBA" id="ARBA00012732"/>
    </source>
</evidence>
<comment type="catalytic activity">
    <reaction evidence="1">
        <text>Hydrolysis of (1-&gt;4)-beta-linkages between N-acetylmuramic acid and N-acetyl-D-glucosamine residues in a peptidoglycan and between N-acetyl-D-glucosamine residues in chitodextrins.</text>
        <dbReference type="EC" id="3.2.1.17"/>
    </reaction>
</comment>
<dbReference type="OrthoDB" id="17373at2759"/>
<keyword evidence="5" id="KW-0378">Hydrolase</keyword>
<proteinExistence type="inferred from homology"/>
<protein>
    <recommendedName>
        <fullName evidence="2">lysozyme</fullName>
        <ecNumber evidence="2">3.2.1.17</ecNumber>
    </recommendedName>
</protein>
<dbReference type="GO" id="GO:0003796">
    <property type="term" value="F:lysozyme activity"/>
    <property type="evidence" value="ECO:0007669"/>
    <property type="project" value="UniProtKB-EC"/>
</dbReference>